<name>A0A0R2CIF5_9LACO</name>
<dbReference type="EMBL" id="AYZK01000001">
    <property type="protein sequence ID" value="KRM87830.1"/>
    <property type="molecule type" value="Genomic_DNA"/>
</dbReference>
<dbReference type="GO" id="GO:0004040">
    <property type="term" value="F:amidase activity"/>
    <property type="evidence" value="ECO:0007669"/>
    <property type="project" value="InterPro"/>
</dbReference>
<keyword evidence="5" id="KW-1185">Reference proteome</keyword>
<sequence>MTVIGVRAFQQAGNNAARVATTNRQHQQFINHLAGYAQTLQINYGVRASITLGQAVLESDWGTSKLASQYHNLFGVKADAQQVGKELSTQEYRHGQWVTVTAKFRTYSSDYASMREHAELLQNGTSWNAQQYQGVIHAATYQDAARALQSSGYATDPTYARKLIKIIQQYRLYRYDQQNTSSSSR</sequence>
<evidence type="ECO:0000313" key="4">
    <source>
        <dbReference type="EMBL" id="KRM87830.1"/>
    </source>
</evidence>
<dbReference type="PATRIC" id="fig|1423810.4.peg.108"/>
<dbReference type="Gene3D" id="4.10.80.30">
    <property type="entry name" value="DNA polymerase, domain 6"/>
    <property type="match status" value="1"/>
</dbReference>
<comment type="similarity">
    <text evidence="1">Belongs to the glycosyl hydrolase 73 family.</text>
</comment>
<dbReference type="STRING" id="1423810.FD19_GL000107"/>
<dbReference type="PRINTS" id="PR01002">
    <property type="entry name" value="FLGFLGJ"/>
</dbReference>
<keyword evidence="2" id="KW-0378">Hydrolase</keyword>
<dbReference type="Proteomes" id="UP000051789">
    <property type="component" value="Unassembled WGS sequence"/>
</dbReference>
<feature type="domain" description="Mannosyl-glycoprotein endo-beta-N-acetylglucosamidase-like" evidence="3">
    <location>
        <begin position="19"/>
        <end position="176"/>
    </location>
</feature>
<evidence type="ECO:0000313" key="5">
    <source>
        <dbReference type="Proteomes" id="UP000051789"/>
    </source>
</evidence>
<comment type="caution">
    <text evidence="4">The sequence shown here is derived from an EMBL/GenBank/DDBJ whole genome shotgun (WGS) entry which is preliminary data.</text>
</comment>
<dbReference type="SMART" id="SM00047">
    <property type="entry name" value="LYZ2"/>
    <property type="match status" value="1"/>
</dbReference>
<proteinExistence type="inferred from homology"/>
<evidence type="ECO:0000259" key="3">
    <source>
        <dbReference type="SMART" id="SM00047"/>
    </source>
</evidence>
<gene>
    <name evidence="4" type="ORF">FD19_GL000107</name>
</gene>
<dbReference type="Pfam" id="PF01832">
    <property type="entry name" value="Glucosaminidase"/>
    <property type="match status" value="1"/>
</dbReference>
<dbReference type="PANTHER" id="PTHR33308:SF10">
    <property type="entry name" value="EXO-GLUCOSAMINIDASE LYTG"/>
    <property type="match status" value="1"/>
</dbReference>
<dbReference type="AlphaFoldDB" id="A0A0R2CIF5"/>
<dbReference type="InterPro" id="IPR051056">
    <property type="entry name" value="Glycosyl_Hydrolase_73"/>
</dbReference>
<accession>A0A0R2CIF5</accession>
<reference evidence="4 5" key="1">
    <citation type="journal article" date="2015" name="Genome Announc.">
        <title>Expanding the biotechnology potential of lactobacilli through comparative genomics of 213 strains and associated genera.</title>
        <authorList>
            <person name="Sun Z."/>
            <person name="Harris H.M."/>
            <person name="McCann A."/>
            <person name="Guo C."/>
            <person name="Argimon S."/>
            <person name="Zhang W."/>
            <person name="Yang X."/>
            <person name="Jeffery I.B."/>
            <person name="Cooney J.C."/>
            <person name="Kagawa T.F."/>
            <person name="Liu W."/>
            <person name="Song Y."/>
            <person name="Salvetti E."/>
            <person name="Wrobel A."/>
            <person name="Rasinkangas P."/>
            <person name="Parkhill J."/>
            <person name="Rea M.C."/>
            <person name="O'Sullivan O."/>
            <person name="Ritari J."/>
            <person name="Douillard F.P."/>
            <person name="Paul Ross R."/>
            <person name="Yang R."/>
            <person name="Briner A.E."/>
            <person name="Felis G.E."/>
            <person name="de Vos W.M."/>
            <person name="Barrangou R."/>
            <person name="Klaenhammer T.R."/>
            <person name="Caufield P.W."/>
            <person name="Cui Y."/>
            <person name="Zhang H."/>
            <person name="O'Toole P.W."/>
        </authorList>
    </citation>
    <scope>NUCLEOTIDE SEQUENCE [LARGE SCALE GENOMIC DNA]</scope>
    <source>
        <strain evidence="4 5">DSM 22698</strain>
    </source>
</reference>
<evidence type="ECO:0000256" key="2">
    <source>
        <dbReference type="ARBA" id="ARBA00022801"/>
    </source>
</evidence>
<dbReference type="PANTHER" id="PTHR33308">
    <property type="entry name" value="PEPTIDOGLYCAN HYDROLASE FLGJ"/>
    <property type="match status" value="1"/>
</dbReference>
<organism evidence="4 5">
    <name type="scientific">Lacticaseibacillus thailandensis DSM 22698 = JCM 13996</name>
    <dbReference type="NCBI Taxonomy" id="1423810"/>
    <lineage>
        <taxon>Bacteria</taxon>
        <taxon>Bacillati</taxon>
        <taxon>Bacillota</taxon>
        <taxon>Bacilli</taxon>
        <taxon>Lactobacillales</taxon>
        <taxon>Lactobacillaceae</taxon>
        <taxon>Lacticaseibacillus</taxon>
    </lineage>
</organism>
<protein>
    <submittedName>
        <fullName evidence="4">Mannosyl-glycoprotein endo-beta-N-acetylglucosamidase</fullName>
    </submittedName>
</protein>
<dbReference type="InterPro" id="IPR002901">
    <property type="entry name" value="MGlyc_endo_b_GlcNAc-like_dom"/>
</dbReference>
<dbReference type="Gene3D" id="1.10.530.10">
    <property type="match status" value="1"/>
</dbReference>
<evidence type="ECO:0000256" key="1">
    <source>
        <dbReference type="ARBA" id="ARBA00010266"/>
    </source>
</evidence>